<dbReference type="RefSeq" id="WP_205742097.1">
    <property type="nucleotide sequence ID" value="NZ_SLTR01000544.1"/>
</dbReference>
<evidence type="ECO:0000313" key="6">
    <source>
        <dbReference type="Proteomes" id="UP000294823"/>
    </source>
</evidence>
<proteinExistence type="predicted"/>
<accession>A0ABY2D1X0</accession>
<reference evidence="5 6" key="1">
    <citation type="submission" date="2019-03" db="EMBL/GenBank/DDBJ databases">
        <title>Halomonas marinisediminis sp. nov., a moderately halophilic bacterium isolated from the Bohai Gulf.</title>
        <authorList>
            <person name="Ji X."/>
        </authorList>
    </citation>
    <scope>NUCLEOTIDE SEQUENCE [LARGE SCALE GENOMIC DNA]</scope>
    <source>
        <strain evidence="5 6">204</strain>
    </source>
</reference>
<feature type="domain" description="Oligopeptide/dipeptide ABC transporter C-terminal" evidence="4">
    <location>
        <begin position="2"/>
        <end position="39"/>
    </location>
</feature>
<feature type="non-terminal residue" evidence="5">
    <location>
        <position position="1"/>
    </location>
</feature>
<keyword evidence="2" id="KW-0547">Nucleotide-binding</keyword>
<dbReference type="EMBL" id="SLTR01000544">
    <property type="protein sequence ID" value="TDA80688.1"/>
    <property type="molecule type" value="Genomic_DNA"/>
</dbReference>
<gene>
    <name evidence="5" type="ORF">E0702_17735</name>
</gene>
<evidence type="ECO:0000256" key="2">
    <source>
        <dbReference type="ARBA" id="ARBA00022741"/>
    </source>
</evidence>
<evidence type="ECO:0000256" key="3">
    <source>
        <dbReference type="ARBA" id="ARBA00022840"/>
    </source>
</evidence>
<dbReference type="Proteomes" id="UP000294823">
    <property type="component" value="Unassembled WGS sequence"/>
</dbReference>
<name>A0ABY2D1X0_9GAMM</name>
<keyword evidence="6" id="KW-1185">Reference proteome</keyword>
<protein>
    <submittedName>
        <fullName evidence="5">ABC transporter ATP-binding protein</fullName>
    </submittedName>
</protein>
<evidence type="ECO:0000259" key="4">
    <source>
        <dbReference type="Pfam" id="PF08352"/>
    </source>
</evidence>
<keyword evidence="3 5" id="KW-0067">ATP-binding</keyword>
<dbReference type="GO" id="GO:0005524">
    <property type="term" value="F:ATP binding"/>
    <property type="evidence" value="ECO:0007669"/>
    <property type="project" value="UniProtKB-KW"/>
</dbReference>
<dbReference type="Pfam" id="PF08352">
    <property type="entry name" value="oligo_HPY"/>
    <property type="match status" value="1"/>
</dbReference>
<organism evidence="5 6">
    <name type="scientific">Halomonas marinisediminis</name>
    <dbReference type="NCBI Taxonomy" id="2546095"/>
    <lineage>
        <taxon>Bacteria</taxon>
        <taxon>Pseudomonadati</taxon>
        <taxon>Pseudomonadota</taxon>
        <taxon>Gammaproteobacteria</taxon>
        <taxon>Oceanospirillales</taxon>
        <taxon>Halomonadaceae</taxon>
        <taxon>Halomonas</taxon>
    </lineage>
</organism>
<evidence type="ECO:0000256" key="1">
    <source>
        <dbReference type="ARBA" id="ARBA00022448"/>
    </source>
</evidence>
<comment type="caution">
    <text evidence="5">The sequence shown here is derived from an EMBL/GenBank/DDBJ whole genome shotgun (WGS) entry which is preliminary data.</text>
</comment>
<dbReference type="InterPro" id="IPR013563">
    <property type="entry name" value="Oligopep_ABC_C"/>
</dbReference>
<evidence type="ECO:0000313" key="5">
    <source>
        <dbReference type="EMBL" id="TDA80688.1"/>
    </source>
</evidence>
<sequence length="70" mass="7661">VVEAGPPKAVIGDPQHPYTRMLIEAIPWPDVSRDWGQADEEADARRLAEIARATETVIRGQVPGFTLHTG</sequence>
<keyword evidence="1" id="KW-0813">Transport</keyword>